<feature type="non-terminal residue" evidence="2">
    <location>
        <position position="1"/>
    </location>
</feature>
<keyword evidence="1" id="KW-0064">Aspartyl protease</keyword>
<protein>
    <submittedName>
        <fullName evidence="2">26998_t:CDS:1</fullName>
    </submittedName>
</protein>
<evidence type="ECO:0000256" key="1">
    <source>
        <dbReference type="ARBA" id="ARBA00022750"/>
    </source>
</evidence>
<reference evidence="2 3" key="1">
    <citation type="submission" date="2021-06" db="EMBL/GenBank/DDBJ databases">
        <authorList>
            <person name="Kallberg Y."/>
            <person name="Tangrot J."/>
            <person name="Rosling A."/>
        </authorList>
    </citation>
    <scope>NUCLEOTIDE SEQUENCE [LARGE SCALE GENOMIC DNA]</scope>
    <source>
        <strain evidence="2 3">120-4 pot B 10/14</strain>
    </source>
</reference>
<dbReference type="InterPro" id="IPR021109">
    <property type="entry name" value="Peptidase_aspartic_dom_sf"/>
</dbReference>
<organism evidence="2 3">
    <name type="scientific">Gigaspora margarita</name>
    <dbReference type="NCBI Taxonomy" id="4874"/>
    <lineage>
        <taxon>Eukaryota</taxon>
        <taxon>Fungi</taxon>
        <taxon>Fungi incertae sedis</taxon>
        <taxon>Mucoromycota</taxon>
        <taxon>Glomeromycotina</taxon>
        <taxon>Glomeromycetes</taxon>
        <taxon>Diversisporales</taxon>
        <taxon>Gigasporaceae</taxon>
        <taxon>Gigaspora</taxon>
    </lineage>
</organism>
<keyword evidence="1" id="KW-0645">Protease</keyword>
<evidence type="ECO:0000313" key="2">
    <source>
        <dbReference type="EMBL" id="CAG8837936.1"/>
    </source>
</evidence>
<comment type="caution">
    <text evidence="2">The sequence shown here is derived from an EMBL/GenBank/DDBJ whole genome shotgun (WGS) entry which is preliminary data.</text>
</comment>
<keyword evidence="3" id="KW-1185">Reference proteome</keyword>
<dbReference type="CDD" id="cd00303">
    <property type="entry name" value="retropepsin_like"/>
    <property type="match status" value="1"/>
</dbReference>
<evidence type="ECO:0000313" key="3">
    <source>
        <dbReference type="Proteomes" id="UP000789901"/>
    </source>
</evidence>
<dbReference type="PROSITE" id="PS00141">
    <property type="entry name" value="ASP_PROTEASE"/>
    <property type="match status" value="1"/>
</dbReference>
<dbReference type="InterPro" id="IPR001969">
    <property type="entry name" value="Aspartic_peptidase_AS"/>
</dbReference>
<gene>
    <name evidence="2" type="ORF">GMARGA_LOCUS33732</name>
</gene>
<name>A0ABN7WQP3_GIGMA</name>
<dbReference type="Pfam" id="PF08284">
    <property type="entry name" value="RVP_2"/>
    <property type="match status" value="1"/>
</dbReference>
<keyword evidence="1" id="KW-0378">Hydrolase</keyword>
<accession>A0ABN7WQP3</accession>
<dbReference type="SUPFAM" id="SSF50630">
    <property type="entry name" value="Acid proteases"/>
    <property type="match status" value="1"/>
</dbReference>
<dbReference type="EMBL" id="CAJVQB010056942">
    <property type="protein sequence ID" value="CAG8837936.1"/>
    <property type="molecule type" value="Genomic_DNA"/>
</dbReference>
<proteinExistence type="predicted"/>
<sequence length="235" mass="26437">SYNNEEISELKKAIAKMAKNIKTLVQRQNEHKVTASSSTSSLALIMPISPRLFQSAQGESNGNQTYLTLTREELTGAIGAAIRDHLNIILNQLLLSNLLIPLVLNSKIEMLDVSQPPIKVTYCEATIEQQPIYLILDTGSSKSLISYEFLKKIRKEIDKLSVRNLIDVHGQRKFPLGVVENLSIVVNKVKISIDVEITEAKDYAIIVGTDWLKKVRGKIDLAKGELEYEWKNDKY</sequence>
<dbReference type="Proteomes" id="UP000789901">
    <property type="component" value="Unassembled WGS sequence"/>
</dbReference>
<dbReference type="Gene3D" id="2.40.70.10">
    <property type="entry name" value="Acid Proteases"/>
    <property type="match status" value="1"/>
</dbReference>